<dbReference type="PANTHER" id="PTHR48438">
    <property type="entry name" value="ALPHA-(1,3)-FUCOSYLTRANSFERASE C-RELATED"/>
    <property type="match status" value="1"/>
</dbReference>
<evidence type="ECO:0000259" key="13">
    <source>
        <dbReference type="Pfam" id="PF00852"/>
    </source>
</evidence>
<evidence type="ECO:0000256" key="7">
    <source>
        <dbReference type="ARBA" id="ARBA00022968"/>
    </source>
</evidence>
<dbReference type="Pfam" id="PF00852">
    <property type="entry name" value="Glyco_transf_10"/>
    <property type="match status" value="1"/>
</dbReference>
<dbReference type="InterPro" id="IPR038577">
    <property type="entry name" value="GT10-like_C_sf"/>
</dbReference>
<reference evidence="15 16" key="1">
    <citation type="submission" date="2022-12" db="EMBL/GenBank/DDBJ databases">
        <title>Chromosome-level genome of Tegillarca granosa.</title>
        <authorList>
            <person name="Kim J."/>
        </authorList>
    </citation>
    <scope>NUCLEOTIDE SEQUENCE [LARGE SCALE GENOMIC DNA]</scope>
    <source>
        <strain evidence="15">Teg-2019</strain>
        <tissue evidence="15">Adductor muscle</tissue>
    </source>
</reference>
<keyword evidence="4 12" id="KW-0328">Glycosyltransferase</keyword>
<feature type="domain" description="Fucosyltransferase C-terminal" evidence="13">
    <location>
        <begin position="130"/>
        <end position="305"/>
    </location>
</feature>
<gene>
    <name evidence="15" type="ORF">KUTeg_022853</name>
</gene>
<dbReference type="EMBL" id="JARBDR010000921">
    <property type="protein sequence ID" value="KAJ8298793.1"/>
    <property type="molecule type" value="Genomic_DNA"/>
</dbReference>
<evidence type="ECO:0000256" key="1">
    <source>
        <dbReference type="ARBA" id="ARBA00004323"/>
    </source>
</evidence>
<dbReference type="PANTHER" id="PTHR48438:SF1">
    <property type="entry name" value="ALPHA-(1,3)-FUCOSYLTRANSFERASE C-RELATED"/>
    <property type="match status" value="1"/>
</dbReference>
<evidence type="ECO:0000256" key="5">
    <source>
        <dbReference type="ARBA" id="ARBA00022679"/>
    </source>
</evidence>
<dbReference type="InterPro" id="IPR001503">
    <property type="entry name" value="Glyco_trans_10"/>
</dbReference>
<keyword evidence="5 12" id="KW-0808">Transferase</keyword>
<evidence type="ECO:0000256" key="12">
    <source>
        <dbReference type="RuleBase" id="RU003832"/>
    </source>
</evidence>
<keyword evidence="8" id="KW-1133">Transmembrane helix</keyword>
<sequence length="336" mass="39481">LNSKKIKKNVPFKTILVFGNAKNGIEYYNKKMCPVSNCKITKNKYNIDKADVVLTQHQGFSRGSRSPQSQIWVMYLLESPYHTPRLNGYKDMYNWTATYRHDSDIVTPYAKFVPFDDSVPSKSQQYNYAKGKTKQIAWFVSNCGASNNRMEYAKELGKYMQVDIYGNCGKLKCWKRKSDECFQILNRDYKFYLAFENSNCRDYITEKFFLNGLQHDIIPIVMGAAPEDYERVAPPHSFIHVDYFESPKELAQYLTILDKNDSLFNEYFRWKGTGSFVNTLFWCRLCAIAHEAEVQTSVYHDLEKWWRGPDVCIGKDSWRKRPRTSKYIVTNYKTNE</sequence>
<evidence type="ECO:0000256" key="11">
    <source>
        <dbReference type="ARBA" id="ARBA00023180"/>
    </source>
</evidence>
<dbReference type="EC" id="2.4.1.-" evidence="12"/>
<keyword evidence="10" id="KW-0472">Membrane</keyword>
<comment type="similarity">
    <text evidence="3 12">Belongs to the glycosyltransferase 10 family.</text>
</comment>
<dbReference type="InterPro" id="IPR055270">
    <property type="entry name" value="Glyco_tran_10_C"/>
</dbReference>
<organism evidence="15 16">
    <name type="scientific">Tegillarca granosa</name>
    <name type="common">Malaysian cockle</name>
    <name type="synonym">Anadara granosa</name>
    <dbReference type="NCBI Taxonomy" id="220873"/>
    <lineage>
        <taxon>Eukaryota</taxon>
        <taxon>Metazoa</taxon>
        <taxon>Spiralia</taxon>
        <taxon>Lophotrochozoa</taxon>
        <taxon>Mollusca</taxon>
        <taxon>Bivalvia</taxon>
        <taxon>Autobranchia</taxon>
        <taxon>Pteriomorphia</taxon>
        <taxon>Arcoida</taxon>
        <taxon>Arcoidea</taxon>
        <taxon>Arcidae</taxon>
        <taxon>Tegillarca</taxon>
    </lineage>
</organism>
<evidence type="ECO:0000256" key="10">
    <source>
        <dbReference type="ARBA" id="ARBA00023136"/>
    </source>
</evidence>
<feature type="non-terminal residue" evidence="15">
    <location>
        <position position="1"/>
    </location>
</feature>
<dbReference type="Gene3D" id="3.40.50.11660">
    <property type="entry name" value="Glycosyl transferase family 10, C-terminal domain"/>
    <property type="match status" value="1"/>
</dbReference>
<evidence type="ECO:0000256" key="6">
    <source>
        <dbReference type="ARBA" id="ARBA00022692"/>
    </source>
</evidence>
<comment type="subcellular location">
    <subcellularLocation>
        <location evidence="1">Golgi apparatus membrane</location>
        <topology evidence="1">Single-pass type II membrane protein</topology>
    </subcellularLocation>
    <subcellularLocation>
        <location evidence="12">Golgi apparatus</location>
        <location evidence="12">Golgi stack membrane</location>
        <topology evidence="12">Single-pass type II membrane protein</topology>
    </subcellularLocation>
</comment>
<proteinExistence type="inferred from homology"/>
<name>A0ABQ9DZY8_TEGGR</name>
<keyword evidence="11" id="KW-0325">Glycoprotein</keyword>
<evidence type="ECO:0000313" key="15">
    <source>
        <dbReference type="EMBL" id="KAJ8298793.1"/>
    </source>
</evidence>
<dbReference type="SUPFAM" id="SSF53756">
    <property type="entry name" value="UDP-Glycosyltransferase/glycogen phosphorylase"/>
    <property type="match status" value="1"/>
</dbReference>
<comment type="pathway">
    <text evidence="2">Protein modification; protein glycosylation.</text>
</comment>
<keyword evidence="6 12" id="KW-0812">Transmembrane</keyword>
<evidence type="ECO:0000256" key="2">
    <source>
        <dbReference type="ARBA" id="ARBA00004922"/>
    </source>
</evidence>
<evidence type="ECO:0000256" key="3">
    <source>
        <dbReference type="ARBA" id="ARBA00008919"/>
    </source>
</evidence>
<evidence type="ECO:0000256" key="8">
    <source>
        <dbReference type="ARBA" id="ARBA00022989"/>
    </source>
</evidence>
<accession>A0ABQ9DZY8</accession>
<evidence type="ECO:0000256" key="9">
    <source>
        <dbReference type="ARBA" id="ARBA00023034"/>
    </source>
</evidence>
<evidence type="ECO:0000259" key="14">
    <source>
        <dbReference type="Pfam" id="PF17039"/>
    </source>
</evidence>
<dbReference type="Pfam" id="PF17039">
    <property type="entry name" value="Glyco_tran_10_N"/>
    <property type="match status" value="1"/>
</dbReference>
<keyword evidence="7" id="KW-0735">Signal-anchor</keyword>
<dbReference type="InterPro" id="IPR031481">
    <property type="entry name" value="Glyco_tran_10_N"/>
</dbReference>
<dbReference type="Proteomes" id="UP001217089">
    <property type="component" value="Unassembled WGS sequence"/>
</dbReference>
<protein>
    <recommendedName>
        <fullName evidence="12">Fucosyltransferase</fullName>
        <ecNumber evidence="12">2.4.1.-</ecNumber>
    </recommendedName>
</protein>
<evidence type="ECO:0000313" key="16">
    <source>
        <dbReference type="Proteomes" id="UP001217089"/>
    </source>
</evidence>
<comment type="caution">
    <text evidence="15">The sequence shown here is derived from an EMBL/GenBank/DDBJ whole genome shotgun (WGS) entry which is preliminary data.</text>
</comment>
<keyword evidence="16" id="KW-1185">Reference proteome</keyword>
<feature type="domain" description="Fucosyltransferase N-terminal" evidence="14">
    <location>
        <begin position="13"/>
        <end position="109"/>
    </location>
</feature>
<keyword evidence="9 12" id="KW-0333">Golgi apparatus</keyword>
<evidence type="ECO:0000256" key="4">
    <source>
        <dbReference type="ARBA" id="ARBA00022676"/>
    </source>
</evidence>